<feature type="transmembrane region" description="Helical" evidence="6">
    <location>
        <begin position="274"/>
        <end position="307"/>
    </location>
</feature>
<feature type="transmembrane region" description="Helical" evidence="6">
    <location>
        <begin position="37"/>
        <end position="56"/>
    </location>
</feature>
<gene>
    <name evidence="8" type="ORF">LFW2832_00893</name>
</gene>
<reference evidence="8 9" key="1">
    <citation type="submission" date="2019-08" db="EMBL/GenBank/DDBJ databases">
        <authorList>
            <person name="Vazquez-Campos X."/>
        </authorList>
    </citation>
    <scope>NUCLEOTIDE SEQUENCE [LARGE SCALE GENOMIC DNA]</scope>
    <source>
        <strain evidence="8">LFW-283_2</strain>
    </source>
</reference>
<evidence type="ECO:0000256" key="1">
    <source>
        <dbReference type="ARBA" id="ARBA00004651"/>
    </source>
</evidence>
<feature type="transmembrane region" description="Helical" evidence="6">
    <location>
        <begin position="473"/>
        <end position="491"/>
    </location>
</feature>
<dbReference type="Gene3D" id="1.20.81.30">
    <property type="entry name" value="Type II secretion system (T2SS), domain F"/>
    <property type="match status" value="1"/>
</dbReference>
<proteinExistence type="predicted"/>
<name>A0A5E4LTB5_9ARCH</name>
<feature type="transmembrane region" description="Helical" evidence="6">
    <location>
        <begin position="62"/>
        <end position="79"/>
    </location>
</feature>
<dbReference type="PANTHER" id="PTHR35402:SF1">
    <property type="entry name" value="TYPE II SECRETION SYSTEM PROTEIN GSPF DOMAIN-CONTAINING PROTEIN"/>
    <property type="match status" value="1"/>
</dbReference>
<evidence type="ECO:0000259" key="7">
    <source>
        <dbReference type="Pfam" id="PF00482"/>
    </source>
</evidence>
<evidence type="ECO:0000256" key="3">
    <source>
        <dbReference type="ARBA" id="ARBA00022692"/>
    </source>
</evidence>
<dbReference type="Pfam" id="PF00482">
    <property type="entry name" value="T2SSF"/>
    <property type="match status" value="1"/>
</dbReference>
<evidence type="ECO:0000256" key="2">
    <source>
        <dbReference type="ARBA" id="ARBA00022475"/>
    </source>
</evidence>
<evidence type="ECO:0000256" key="6">
    <source>
        <dbReference type="SAM" id="Phobius"/>
    </source>
</evidence>
<feature type="transmembrane region" description="Helical" evidence="6">
    <location>
        <begin position="234"/>
        <end position="254"/>
    </location>
</feature>
<comment type="subcellular location">
    <subcellularLocation>
        <location evidence="1">Cell membrane</location>
        <topology evidence="1">Multi-pass membrane protein</topology>
    </subcellularLocation>
</comment>
<accession>A0A5E4LTB5</accession>
<dbReference type="GO" id="GO:0005886">
    <property type="term" value="C:plasma membrane"/>
    <property type="evidence" value="ECO:0007669"/>
    <property type="project" value="UniProtKB-SubCell"/>
</dbReference>
<dbReference type="AlphaFoldDB" id="A0A5E4LTB5"/>
<feature type="domain" description="Type II secretion system protein GspF" evidence="7">
    <location>
        <begin position="95"/>
        <end position="219"/>
    </location>
</feature>
<evidence type="ECO:0000313" key="9">
    <source>
        <dbReference type="Proteomes" id="UP000789941"/>
    </source>
</evidence>
<comment type="caution">
    <text evidence="8">The sequence shown here is derived from an EMBL/GenBank/DDBJ whole genome shotgun (WGS) entry which is preliminary data.</text>
</comment>
<evidence type="ECO:0000313" key="8">
    <source>
        <dbReference type="EMBL" id="VVC04348.1"/>
    </source>
</evidence>
<protein>
    <submittedName>
        <fullName evidence="8">Type II secretion system (T2SS), protein F</fullName>
    </submittedName>
</protein>
<feature type="transmembrane region" description="Helical" evidence="6">
    <location>
        <begin position="200"/>
        <end position="222"/>
    </location>
</feature>
<keyword evidence="3 6" id="KW-0812">Transmembrane</keyword>
<dbReference type="InterPro" id="IPR018076">
    <property type="entry name" value="T2SS_GspF_dom"/>
</dbReference>
<keyword evidence="5 6" id="KW-0472">Membrane</keyword>
<dbReference type="PANTHER" id="PTHR35402">
    <property type="entry name" value="INTEGRAL MEMBRANE PROTEIN-RELATED"/>
    <property type="match status" value="1"/>
</dbReference>
<sequence length="520" mass="58843">MFDFLCGMVDKFPKIKINGQYAKVLRLIKPEVDAHRYCGMGICLALILGFVCWGLVGQLDAMFAGFVFALVFLLSLPNMELEKKKREIEMYLPFFLRNFGMLIDMKIPFYQALELAAEGNQTLTKEIRITLNCTRNGRSMQNALAELAISFNSMTIKRAVSQLISVYETGGSGREIRKFGDELMALEQHRLKEYAAKSSIFGLLFVMLSAVLPTFFIVYIITGRIGLGNYINQMQMTIILLIILPSVSALVLMISKMFMPRSVFSNNNWFDIKLLFPAVLLIVGSIWIEFRLLFFGVGTVIGIYFIFDNYKHERKIEDIEEKLPDALFAIGGMPKSIRVERLFETVEQNEFGALSQEMGKAKKQLSMNIKVGIVLDDLAKRNKSKMLEQTCMMMKQMIETNSLDQMSCLADDMIRNLQIKRDRSQLLSMQKYTMLLGAVLVPTILKTTLNLIQTMGEVMDKSMINELVINCNLLIPPYLVIYAIMVAIAIADSEGKKSAMGGYSIALTVLGLVSFYFINL</sequence>
<dbReference type="InterPro" id="IPR042094">
    <property type="entry name" value="T2SS_GspF_sf"/>
</dbReference>
<keyword evidence="4 6" id="KW-1133">Transmembrane helix</keyword>
<keyword evidence="2" id="KW-1003">Cell membrane</keyword>
<organism evidence="8 9">
    <name type="scientific">Candidatus Bilamarchaeum dharawalense</name>
    <dbReference type="NCBI Taxonomy" id="2885759"/>
    <lineage>
        <taxon>Archaea</taxon>
        <taxon>Candidatus Micrarchaeota</taxon>
        <taxon>Candidatus Micrarchaeia</taxon>
        <taxon>Candidatus Anstonellales</taxon>
        <taxon>Candidatus Bilamarchaeaceae</taxon>
        <taxon>Candidatus Bilamarchaeum</taxon>
    </lineage>
</organism>
<feature type="transmembrane region" description="Helical" evidence="6">
    <location>
        <begin position="498"/>
        <end position="518"/>
    </location>
</feature>
<dbReference type="Proteomes" id="UP000789941">
    <property type="component" value="Unassembled WGS sequence"/>
</dbReference>
<dbReference type="EMBL" id="CABMJJ010000009">
    <property type="protein sequence ID" value="VVC04348.1"/>
    <property type="molecule type" value="Genomic_DNA"/>
</dbReference>
<evidence type="ECO:0000256" key="5">
    <source>
        <dbReference type="ARBA" id="ARBA00023136"/>
    </source>
</evidence>
<dbReference type="InterPro" id="IPR056569">
    <property type="entry name" value="ArlJ-like"/>
</dbReference>
<evidence type="ECO:0000256" key="4">
    <source>
        <dbReference type="ARBA" id="ARBA00022989"/>
    </source>
</evidence>